<evidence type="ECO:0000313" key="4">
    <source>
        <dbReference type="Proteomes" id="UP000017861"/>
    </source>
</evidence>
<dbReference type="InterPro" id="IPR055239">
    <property type="entry name" value="TS_C"/>
</dbReference>
<feature type="domain" description="Sialidase" evidence="1">
    <location>
        <begin position="1"/>
        <end position="114"/>
    </location>
</feature>
<name>V5B3R6_TRYCR</name>
<sequence length="324" mass="36069">MIVDCEDGQRVYESRDKGTTWTEAIGTLPGVWTKTRLYFWYLSLRVEALITATTEGRKVMMYVQRGNFSGDNKPNPLYICVTDNNRSFCFGLVVVEEAAVNWEFASNLLYSDGSLHLLQRRGNGEGSAISLAPLTEELKEIESVLRTWAKLDAFFSASSTPTAGLVGFLSNTSSGGNTWIDEYLCLNATVTNAVKVKDGFQLMEIDSGVLWSLNTRVNNVRHVSLSHYFTLVASVTIEGTLSENTSLLTASVEKNNSNHTMGILYTADLKWVTELKNKITKSSTWEPNKEHQVELTLHGKKVFFCIDGKLLVEEEVPLTGETPL</sequence>
<dbReference type="AlphaFoldDB" id="V5B3R6"/>
<dbReference type="SUPFAM" id="SSF50939">
    <property type="entry name" value="Sialidases"/>
    <property type="match status" value="1"/>
</dbReference>
<dbReference type="EMBL" id="AYLP01000442">
    <property type="protein sequence ID" value="ESS60577.1"/>
    <property type="molecule type" value="Genomic_DNA"/>
</dbReference>
<feature type="domain" description="Trans-sialidase C-terminal" evidence="2">
    <location>
        <begin position="161"/>
        <end position="321"/>
    </location>
</feature>
<dbReference type="VEuPathDB" id="TriTrypDB:TCDM_11891"/>
<proteinExistence type="predicted"/>
<dbReference type="PRINTS" id="PR01803">
    <property type="entry name" value="TCSIALIDASE"/>
</dbReference>
<evidence type="ECO:0000313" key="3">
    <source>
        <dbReference type="EMBL" id="ESS60577.1"/>
    </source>
</evidence>
<protein>
    <submittedName>
        <fullName evidence="3">Trans-sialidase</fullName>
    </submittedName>
</protein>
<dbReference type="InterPro" id="IPR008377">
    <property type="entry name" value="Sialidase_trypan"/>
</dbReference>
<dbReference type="InterPro" id="IPR011040">
    <property type="entry name" value="Sialidase"/>
</dbReference>
<dbReference type="SUPFAM" id="SSF49899">
    <property type="entry name" value="Concanavalin A-like lectins/glucanases"/>
    <property type="match status" value="1"/>
</dbReference>
<evidence type="ECO:0000259" key="1">
    <source>
        <dbReference type="Pfam" id="PF13859"/>
    </source>
</evidence>
<evidence type="ECO:0000259" key="2">
    <source>
        <dbReference type="Pfam" id="PF22925"/>
    </source>
</evidence>
<dbReference type="Pfam" id="PF22925">
    <property type="entry name" value="TS_C"/>
    <property type="match status" value="1"/>
</dbReference>
<gene>
    <name evidence="3" type="ORF">TCDM_11891</name>
</gene>
<dbReference type="CDD" id="cd15482">
    <property type="entry name" value="Sialidase_non-viral"/>
    <property type="match status" value="1"/>
</dbReference>
<dbReference type="InterPro" id="IPR036278">
    <property type="entry name" value="Sialidase_sf"/>
</dbReference>
<accession>V5B3R6</accession>
<dbReference type="GO" id="GO:0004308">
    <property type="term" value="F:exo-alpha-sialidase activity"/>
    <property type="evidence" value="ECO:0007669"/>
    <property type="project" value="InterPro"/>
</dbReference>
<dbReference type="InterPro" id="IPR013320">
    <property type="entry name" value="ConA-like_dom_sf"/>
</dbReference>
<comment type="caution">
    <text evidence="3">The sequence shown here is derived from an EMBL/GenBank/DDBJ whole genome shotgun (WGS) entry which is preliminary data.</text>
</comment>
<dbReference type="Pfam" id="PF13859">
    <property type="entry name" value="BNR_3"/>
    <property type="match status" value="1"/>
</dbReference>
<dbReference type="Gene3D" id="2.120.10.10">
    <property type="match status" value="1"/>
</dbReference>
<organism evidence="3 4">
    <name type="scientific">Trypanosoma cruzi Dm28c</name>
    <dbReference type="NCBI Taxonomy" id="1416333"/>
    <lineage>
        <taxon>Eukaryota</taxon>
        <taxon>Discoba</taxon>
        <taxon>Euglenozoa</taxon>
        <taxon>Kinetoplastea</taxon>
        <taxon>Metakinetoplastina</taxon>
        <taxon>Trypanosomatida</taxon>
        <taxon>Trypanosomatidae</taxon>
        <taxon>Trypanosoma</taxon>
        <taxon>Schizotrypanum</taxon>
    </lineage>
</organism>
<reference evidence="3 4" key="1">
    <citation type="journal article" date="2014" name="Genome Announc.">
        <title>Trypanosoma cruzi Clone Dm28c Draft Genome Sequence.</title>
        <authorList>
            <person name="Grisard E.C."/>
            <person name="Teixeira S.M."/>
            <person name="de Almeida L.G."/>
            <person name="Stoco P.H."/>
            <person name="Gerber A.L."/>
            <person name="Talavera-Lopez C."/>
            <person name="Lima O.C."/>
            <person name="Andersson B."/>
            <person name="de Vasconcelos A.T."/>
        </authorList>
    </citation>
    <scope>NUCLEOTIDE SEQUENCE [LARGE SCALE GENOMIC DNA]</scope>
    <source>
        <strain evidence="3 4">Dm28c</strain>
    </source>
</reference>
<dbReference type="Proteomes" id="UP000017861">
    <property type="component" value="Unassembled WGS sequence"/>
</dbReference>
<dbReference type="OrthoDB" id="10395323at2759"/>
<dbReference type="Gene3D" id="2.60.120.200">
    <property type="match status" value="1"/>
</dbReference>